<dbReference type="Pfam" id="PF00263">
    <property type="entry name" value="Secretin"/>
    <property type="match status" value="1"/>
</dbReference>
<dbReference type="PANTHER" id="PTHR30332">
    <property type="entry name" value="PROBABLE GENERAL SECRETION PATHWAY PROTEIN D"/>
    <property type="match status" value="1"/>
</dbReference>
<dbReference type="InterPro" id="IPR049371">
    <property type="entry name" value="GspD-like_N0"/>
</dbReference>
<keyword evidence="9" id="KW-0998">Cell outer membrane</keyword>
<keyword evidence="3" id="KW-0813">Transport</keyword>
<gene>
    <name evidence="13" type="ORF">CTOB1V02_LOCUS14413</name>
</gene>
<reference evidence="13" key="1">
    <citation type="submission" date="2020-11" db="EMBL/GenBank/DDBJ databases">
        <authorList>
            <person name="Tran Van P."/>
        </authorList>
    </citation>
    <scope>NUCLEOTIDE SEQUENCE</scope>
</reference>
<evidence type="ECO:0000256" key="6">
    <source>
        <dbReference type="ARBA" id="ARBA00022729"/>
    </source>
</evidence>
<keyword evidence="6" id="KW-0732">Signal</keyword>
<keyword evidence="5" id="KW-0812">Transmembrane</keyword>
<dbReference type="Gene3D" id="3.30.1370.120">
    <property type="match status" value="3"/>
</dbReference>
<dbReference type="GO" id="GO:0019867">
    <property type="term" value="C:outer membrane"/>
    <property type="evidence" value="ECO:0007669"/>
    <property type="project" value="InterPro"/>
</dbReference>
<evidence type="ECO:0000256" key="3">
    <source>
        <dbReference type="ARBA" id="ARBA00022448"/>
    </source>
</evidence>
<dbReference type="PRINTS" id="PR00811">
    <property type="entry name" value="BCTERIALGSPD"/>
</dbReference>
<dbReference type="Pfam" id="PF03958">
    <property type="entry name" value="Secretin_N"/>
    <property type="match status" value="3"/>
</dbReference>
<dbReference type="Pfam" id="PF21305">
    <property type="entry name" value="type_II_gspD_N0"/>
    <property type="match status" value="1"/>
</dbReference>
<feature type="domain" description="GspD-like N0" evidence="12">
    <location>
        <begin position="31"/>
        <end position="100"/>
    </location>
</feature>
<dbReference type="InterPro" id="IPR004846">
    <property type="entry name" value="T2SS/T3SS_dom"/>
</dbReference>
<dbReference type="OrthoDB" id="8300270at2759"/>
<evidence type="ECO:0000256" key="9">
    <source>
        <dbReference type="ARBA" id="ARBA00023237"/>
    </source>
</evidence>
<evidence type="ECO:0000256" key="1">
    <source>
        <dbReference type="ARBA" id="ARBA00004442"/>
    </source>
</evidence>
<dbReference type="GO" id="GO:0009306">
    <property type="term" value="P:protein secretion"/>
    <property type="evidence" value="ECO:0007669"/>
    <property type="project" value="InterPro"/>
</dbReference>
<dbReference type="InterPro" id="IPR013356">
    <property type="entry name" value="T2SS_GspD"/>
</dbReference>
<comment type="subcellular location">
    <subcellularLocation>
        <location evidence="1">Cell outer membrane</location>
    </subcellularLocation>
</comment>
<evidence type="ECO:0000256" key="5">
    <source>
        <dbReference type="ARBA" id="ARBA00022692"/>
    </source>
</evidence>
<keyword evidence="8" id="KW-0472">Membrane</keyword>
<keyword evidence="7" id="KW-0653">Protein transport</keyword>
<dbReference type="InterPro" id="IPR001775">
    <property type="entry name" value="GspD/PilQ"/>
</dbReference>
<feature type="domain" description="NolW-like" evidence="11">
    <location>
        <begin position="127"/>
        <end position="187"/>
    </location>
</feature>
<dbReference type="AlphaFoldDB" id="A0A7R8WWR1"/>
<dbReference type="InterPro" id="IPR005644">
    <property type="entry name" value="NolW-like"/>
</dbReference>
<accession>A0A7R8WWR1</accession>
<evidence type="ECO:0000259" key="12">
    <source>
        <dbReference type="Pfam" id="PF21305"/>
    </source>
</evidence>
<evidence type="ECO:0000256" key="2">
    <source>
        <dbReference type="ARBA" id="ARBA00006980"/>
    </source>
</evidence>
<evidence type="ECO:0000256" key="8">
    <source>
        <dbReference type="ARBA" id="ARBA00023136"/>
    </source>
</evidence>
<dbReference type="InterPro" id="IPR038591">
    <property type="entry name" value="NolW-like_sf"/>
</dbReference>
<dbReference type="InterPro" id="IPR050810">
    <property type="entry name" value="Bact_Secretion_Sys_Channel"/>
</dbReference>
<evidence type="ECO:0000259" key="11">
    <source>
        <dbReference type="Pfam" id="PF03958"/>
    </source>
</evidence>
<evidence type="ECO:0000256" key="4">
    <source>
        <dbReference type="ARBA" id="ARBA00022452"/>
    </source>
</evidence>
<feature type="non-terminal residue" evidence="13">
    <location>
        <position position="570"/>
    </location>
</feature>
<dbReference type="NCBIfam" id="TIGR02517">
    <property type="entry name" value="type_II_gspD"/>
    <property type="match status" value="1"/>
</dbReference>
<proteinExistence type="inferred from homology"/>
<dbReference type="PANTHER" id="PTHR30332:SF24">
    <property type="entry name" value="SECRETIN GSPD-RELATED"/>
    <property type="match status" value="1"/>
</dbReference>
<feature type="domain" description="NolW-like" evidence="11">
    <location>
        <begin position="264"/>
        <end position="348"/>
    </location>
</feature>
<dbReference type="EMBL" id="OB680275">
    <property type="protein sequence ID" value="CAD7236598.1"/>
    <property type="molecule type" value="Genomic_DNA"/>
</dbReference>
<feature type="domain" description="NolW-like" evidence="11">
    <location>
        <begin position="191"/>
        <end position="257"/>
    </location>
</feature>
<evidence type="ECO:0008006" key="14">
    <source>
        <dbReference type="Google" id="ProtNLM"/>
    </source>
</evidence>
<evidence type="ECO:0000313" key="13">
    <source>
        <dbReference type="EMBL" id="CAD7236598.1"/>
    </source>
</evidence>
<organism evidence="13">
    <name type="scientific">Cyprideis torosa</name>
    <dbReference type="NCBI Taxonomy" id="163714"/>
    <lineage>
        <taxon>Eukaryota</taxon>
        <taxon>Metazoa</taxon>
        <taxon>Ecdysozoa</taxon>
        <taxon>Arthropoda</taxon>
        <taxon>Crustacea</taxon>
        <taxon>Oligostraca</taxon>
        <taxon>Ostracoda</taxon>
        <taxon>Podocopa</taxon>
        <taxon>Podocopida</taxon>
        <taxon>Cytherocopina</taxon>
        <taxon>Cytheroidea</taxon>
        <taxon>Cytherideidae</taxon>
        <taxon>Cyprideis</taxon>
    </lineage>
</organism>
<feature type="domain" description="Type II/III secretion system secretin-like" evidence="10">
    <location>
        <begin position="427"/>
        <end position="570"/>
    </location>
</feature>
<evidence type="ECO:0000259" key="10">
    <source>
        <dbReference type="Pfam" id="PF00263"/>
    </source>
</evidence>
<evidence type="ECO:0000256" key="7">
    <source>
        <dbReference type="ARBA" id="ARBA00022927"/>
    </source>
</evidence>
<keyword evidence="4" id="KW-1134">Transmembrane beta strand</keyword>
<sequence length="570" mass="59866">MFKTCIRCFTLALLLAVSSSVLVAQEGTATLNLKDADIRVLIDTVSEITGKNFIIDPRVKAKVTVVSAKPMDANEIYEIFLSILQVHGFAAVPTGDVIKIVPDVSAKQGPVPTVTQRNPGYGDQIVTRVIAIENVPAAQLVPILRPLIPQQGQLAAYQPSNVLLISDRAGNINRLVDIINKIDRPDQSDIEIIKLEYAPAAQVARTLSTLQQQGAKGAPTLGQPIITADERTNSVLISGDKSTRLRMRGIIAHLDTPLESGGDTQVIFLKYAKAEELAPILSGINQSKQSASKSGAKGAAAASSALESDRPVDIQADPTNNALVITGPPSAQQELRQVVAQLDVRRAQVLLEAIIAEVSEDLATELGVQWAIGGNNNGTSPVGLTNFGSSNNILSLASNPLSAGQGMLLGVADLTSSGANFAVLLSALKGDAATNILSTPSLMTLDNTEAEIKVGQNVPFITGSYTNASTNGSTNPFQTIERKDVGLSLKVKPQINEGDAIKLDIEQESSNIASSSAGAADLITNTRSIKTSVMASDGQVIILGGLIDDQFTDSQQKVPGLGDIPILGNL</sequence>
<comment type="similarity">
    <text evidence="2">Belongs to the bacterial secretin family. GSP D subfamily.</text>
</comment>
<name>A0A7R8WWR1_9CRUS</name>
<protein>
    <recommendedName>
        <fullName evidence="14">Type II secretion system protein GspD</fullName>
    </recommendedName>
</protein>